<keyword evidence="6" id="KW-1185">Reference proteome</keyword>
<dbReference type="Proteomes" id="UP000019276">
    <property type="component" value="Unassembled WGS sequence"/>
</dbReference>
<dbReference type="SUPFAM" id="SSF51215">
    <property type="entry name" value="Regulatory protein AraC"/>
    <property type="match status" value="1"/>
</dbReference>
<dbReference type="GO" id="GO:0003700">
    <property type="term" value="F:DNA-binding transcription factor activity"/>
    <property type="evidence" value="ECO:0007669"/>
    <property type="project" value="InterPro"/>
</dbReference>
<protein>
    <submittedName>
        <fullName evidence="5">Response regulator receiver domain-containing protein</fullName>
    </submittedName>
</protein>
<name>W7QFR3_9ALTE</name>
<dbReference type="GO" id="GO:0043565">
    <property type="term" value="F:sequence-specific DNA binding"/>
    <property type="evidence" value="ECO:0007669"/>
    <property type="project" value="InterPro"/>
</dbReference>
<evidence type="ECO:0000256" key="2">
    <source>
        <dbReference type="ARBA" id="ARBA00023125"/>
    </source>
</evidence>
<dbReference type="SMART" id="SM00342">
    <property type="entry name" value="HTH_ARAC"/>
    <property type="match status" value="1"/>
</dbReference>
<dbReference type="PANTHER" id="PTHR43280">
    <property type="entry name" value="ARAC-FAMILY TRANSCRIPTIONAL REGULATOR"/>
    <property type="match status" value="1"/>
</dbReference>
<reference evidence="5 6" key="1">
    <citation type="journal article" date="2014" name="Genome Announc.">
        <title>Draft Genome Sequence of the Agar-Degrading Bacterium Catenovulum sp. Strain DS-2, Isolated from Intestines of Haliotis diversicolor.</title>
        <authorList>
            <person name="Shan D."/>
            <person name="Li X."/>
            <person name="Gu Z."/>
            <person name="Wei G."/>
            <person name="Gao Z."/>
            <person name="Shao Z."/>
        </authorList>
    </citation>
    <scope>NUCLEOTIDE SEQUENCE [LARGE SCALE GENOMIC DNA]</scope>
    <source>
        <strain evidence="5 6">DS-2</strain>
    </source>
</reference>
<comment type="caution">
    <text evidence="5">The sequence shown here is derived from an EMBL/GenBank/DDBJ whole genome shotgun (WGS) entry which is preliminary data.</text>
</comment>
<dbReference type="OrthoDB" id="9803764at2"/>
<proteinExistence type="predicted"/>
<dbReference type="PANTHER" id="PTHR43280:SF2">
    <property type="entry name" value="HTH-TYPE TRANSCRIPTIONAL REGULATOR EXSA"/>
    <property type="match status" value="1"/>
</dbReference>
<dbReference type="EMBL" id="ARZY01000003">
    <property type="protein sequence ID" value="EWH11759.1"/>
    <property type="molecule type" value="Genomic_DNA"/>
</dbReference>
<keyword evidence="1" id="KW-0805">Transcription regulation</keyword>
<sequence length="279" mass="32305">MIGCDIEEILEISPQCDERFIDQQSVPELADLHIGVSGVSTLQEHYKVGRKNPMHHALLFSVAGEIEVTTESGICKVAHGQLIYFPAGQPFLMQLKSKMWRKVWFELDDNSVWRRYLANQPLVVDCRQTHQLYHLLSLLYYEKSVELRRPLVKQLDGYIKQSLKVEHTSNADEQRLTQVIDQLEAKLHYPWTVDDMAQLANYSAPHLHRLFQKQFARSPLQQLIEMRMQKAKYLLANTNWSSEQIAEQVGYADVFNFAKRFKKSVGLAPGQYRKSNKSA</sequence>
<evidence type="ECO:0000313" key="6">
    <source>
        <dbReference type="Proteomes" id="UP000019276"/>
    </source>
</evidence>
<keyword evidence="3" id="KW-0804">Transcription</keyword>
<organism evidence="5 6">
    <name type="scientific">Catenovulum agarivorans DS-2</name>
    <dbReference type="NCBI Taxonomy" id="1328313"/>
    <lineage>
        <taxon>Bacteria</taxon>
        <taxon>Pseudomonadati</taxon>
        <taxon>Pseudomonadota</taxon>
        <taxon>Gammaproteobacteria</taxon>
        <taxon>Alteromonadales</taxon>
        <taxon>Alteromonadaceae</taxon>
        <taxon>Catenovulum</taxon>
    </lineage>
</organism>
<dbReference type="SUPFAM" id="SSF46689">
    <property type="entry name" value="Homeodomain-like"/>
    <property type="match status" value="2"/>
</dbReference>
<accession>W7QFR3</accession>
<keyword evidence="2" id="KW-0238">DNA-binding</keyword>
<dbReference type="InterPro" id="IPR018060">
    <property type="entry name" value="HTH_AraC"/>
</dbReference>
<dbReference type="STRING" id="1328313.DS2_03010"/>
<dbReference type="PROSITE" id="PS01124">
    <property type="entry name" value="HTH_ARAC_FAMILY_2"/>
    <property type="match status" value="1"/>
</dbReference>
<evidence type="ECO:0000259" key="4">
    <source>
        <dbReference type="PROSITE" id="PS01124"/>
    </source>
</evidence>
<dbReference type="AlphaFoldDB" id="W7QFR3"/>
<dbReference type="InterPro" id="IPR009057">
    <property type="entry name" value="Homeodomain-like_sf"/>
</dbReference>
<dbReference type="Pfam" id="PF12833">
    <property type="entry name" value="HTH_18"/>
    <property type="match status" value="1"/>
</dbReference>
<feature type="domain" description="HTH araC/xylS-type" evidence="4">
    <location>
        <begin position="177"/>
        <end position="275"/>
    </location>
</feature>
<dbReference type="eggNOG" id="COG2207">
    <property type="taxonomic scope" value="Bacteria"/>
</dbReference>
<gene>
    <name evidence="5" type="ORF">DS2_03010</name>
</gene>
<evidence type="ECO:0000313" key="5">
    <source>
        <dbReference type="EMBL" id="EWH11759.1"/>
    </source>
</evidence>
<evidence type="ECO:0000256" key="3">
    <source>
        <dbReference type="ARBA" id="ARBA00023163"/>
    </source>
</evidence>
<evidence type="ECO:0000256" key="1">
    <source>
        <dbReference type="ARBA" id="ARBA00023015"/>
    </source>
</evidence>
<dbReference type="Gene3D" id="1.10.10.60">
    <property type="entry name" value="Homeodomain-like"/>
    <property type="match status" value="2"/>
</dbReference>
<dbReference type="InterPro" id="IPR037923">
    <property type="entry name" value="HTH-like"/>
</dbReference>
<dbReference type="RefSeq" id="WP_051479566.1">
    <property type="nucleotide sequence ID" value="NZ_ARZY01000003.1"/>
</dbReference>